<dbReference type="InterPro" id="IPR008136">
    <property type="entry name" value="CinA_C"/>
</dbReference>
<evidence type="ECO:0000259" key="1">
    <source>
        <dbReference type="Pfam" id="PF02464"/>
    </source>
</evidence>
<feature type="domain" description="CinA KH" evidence="2">
    <location>
        <begin position="8"/>
        <end position="75"/>
    </location>
</feature>
<evidence type="ECO:0000313" key="4">
    <source>
        <dbReference type="Proteomes" id="UP000003011"/>
    </source>
</evidence>
<dbReference type="Proteomes" id="UP000003011">
    <property type="component" value="Unassembled WGS sequence"/>
</dbReference>
<dbReference type="Gene3D" id="3.90.950.20">
    <property type="entry name" value="CinA-like"/>
    <property type="match status" value="1"/>
</dbReference>
<dbReference type="InterPro" id="IPR041424">
    <property type="entry name" value="CinA_KH"/>
</dbReference>
<dbReference type="AlphaFoldDB" id="G5GH00"/>
<comment type="caution">
    <text evidence="3">The sequence shown here is derived from an EMBL/GenBank/DDBJ whole genome shotgun (WGS) entry which is preliminary data.</text>
</comment>
<dbReference type="PATRIC" id="fig|679200.3.peg.886"/>
<name>G5GH00_9FIRM</name>
<dbReference type="RefSeq" id="WP_005540086.1">
    <property type="nucleotide sequence ID" value="NZ_JH378830.1"/>
</dbReference>
<dbReference type="PANTHER" id="PTHR13939:SF0">
    <property type="entry name" value="NMN AMIDOHYDROLASE-LIKE PROTEIN YFAY"/>
    <property type="match status" value="1"/>
</dbReference>
<dbReference type="STRING" id="679200.HMPREF9333_00840"/>
<dbReference type="SUPFAM" id="SSF142433">
    <property type="entry name" value="CinA-like"/>
    <property type="match status" value="1"/>
</dbReference>
<dbReference type="PANTHER" id="PTHR13939">
    <property type="entry name" value="NICOTINAMIDE-NUCLEOTIDE AMIDOHYDROLASE PNCC"/>
    <property type="match status" value="1"/>
</dbReference>
<protein>
    <recommendedName>
        <fullName evidence="5">CinA C-terminal domain-containing protein</fullName>
    </recommendedName>
</protein>
<dbReference type="InterPro" id="IPR050101">
    <property type="entry name" value="CinA"/>
</dbReference>
<dbReference type="EMBL" id="ACZL01000014">
    <property type="protein sequence ID" value="EHI56058.1"/>
    <property type="molecule type" value="Genomic_DNA"/>
</dbReference>
<keyword evidence="4" id="KW-1185">Reference proteome</keyword>
<dbReference type="InterPro" id="IPR036653">
    <property type="entry name" value="CinA-like_C"/>
</dbReference>
<organism evidence="3 4">
    <name type="scientific">Johnsonella ignava ATCC 51276</name>
    <dbReference type="NCBI Taxonomy" id="679200"/>
    <lineage>
        <taxon>Bacteria</taxon>
        <taxon>Bacillati</taxon>
        <taxon>Bacillota</taxon>
        <taxon>Clostridia</taxon>
        <taxon>Lachnospirales</taxon>
        <taxon>Lachnospiraceae</taxon>
        <taxon>Johnsonella</taxon>
    </lineage>
</organism>
<feature type="domain" description="CinA C-terminal" evidence="1">
    <location>
        <begin position="86"/>
        <end position="238"/>
    </location>
</feature>
<dbReference type="Pfam" id="PF18146">
    <property type="entry name" value="CinA_KH"/>
    <property type="match status" value="1"/>
</dbReference>
<dbReference type="OrthoDB" id="9801454at2"/>
<proteinExistence type="predicted"/>
<accession>G5GH00</accession>
<gene>
    <name evidence="3" type="ORF">HMPREF9333_00840</name>
</gene>
<dbReference type="NCBIfam" id="TIGR00199">
    <property type="entry name" value="PncC_domain"/>
    <property type="match status" value="1"/>
</dbReference>
<evidence type="ECO:0000313" key="3">
    <source>
        <dbReference type="EMBL" id="EHI56058.1"/>
    </source>
</evidence>
<evidence type="ECO:0000259" key="2">
    <source>
        <dbReference type="Pfam" id="PF18146"/>
    </source>
</evidence>
<dbReference type="eggNOG" id="COG1546">
    <property type="taxonomic scope" value="Bacteria"/>
</dbReference>
<reference evidence="3 4" key="1">
    <citation type="submission" date="2011-08" db="EMBL/GenBank/DDBJ databases">
        <title>The Genome Sequence of Johnsonella ignava ATCC 51276.</title>
        <authorList>
            <consortium name="The Broad Institute Genome Sequencing Platform"/>
            <person name="Earl A."/>
            <person name="Ward D."/>
            <person name="Feldgarden M."/>
            <person name="Gevers D."/>
            <person name="Izard J."/>
            <person name="Blanton J.M."/>
            <person name="Baranova O.V."/>
            <person name="Dewhirst F.E."/>
            <person name="Young S.K."/>
            <person name="Zeng Q."/>
            <person name="Gargeya S."/>
            <person name="Fitzgerald M."/>
            <person name="Haas B."/>
            <person name="Abouelleil A."/>
            <person name="Alvarado L."/>
            <person name="Arachchi H.M."/>
            <person name="Berlin A."/>
            <person name="Brown A."/>
            <person name="Chapman S.B."/>
            <person name="Chen Z."/>
            <person name="Dunbar C."/>
            <person name="Freedman E."/>
            <person name="Gearin G."/>
            <person name="Gellesch M."/>
            <person name="Goldberg J."/>
            <person name="Griggs A."/>
            <person name="Gujja S."/>
            <person name="Heiman D."/>
            <person name="Howarth C."/>
            <person name="Larson L."/>
            <person name="Lui A."/>
            <person name="MacDonald P.J.P."/>
            <person name="Montmayeur A."/>
            <person name="Murphy C."/>
            <person name="Neiman D."/>
            <person name="Pearson M."/>
            <person name="Priest M."/>
            <person name="Roberts A."/>
            <person name="Saif S."/>
            <person name="Shea T."/>
            <person name="Shenoy N."/>
            <person name="Sisk P."/>
            <person name="Stolte C."/>
            <person name="Sykes S."/>
            <person name="Wortman J."/>
            <person name="Nusbaum C."/>
            <person name="Birren B."/>
        </authorList>
    </citation>
    <scope>NUCLEOTIDE SEQUENCE [LARGE SCALE GENOMIC DNA]</scope>
    <source>
        <strain evidence="3 4">ATCC 51276</strain>
    </source>
</reference>
<evidence type="ECO:0008006" key="5">
    <source>
        <dbReference type="Google" id="ProtNLM"/>
    </source>
</evidence>
<dbReference type="Pfam" id="PF02464">
    <property type="entry name" value="CinA"/>
    <property type="match status" value="1"/>
</dbReference>
<sequence length="242" mass="26660">MGDMVKRQKIIKLYGVSEHEAINIVGDLTENEDVDIKFISKDNETHIVICASADTEDEAKAIIKPVSRNIKSRFSDIQLNEKNSISLEKTIVKLLEKHELSISTAESCTGGLLSARLINVPGVSEVFKEGIVTYTNKSKRKRLDVSKSTLKKYGAVSKQTAKEMAEGIAFNSDSDVSLSITGIAGPDGGTDEKPVGLVYIGLYVKGKVISEEFHFSGNRRQVREQSVEAALNMLLKYLEEHI</sequence>
<dbReference type="HOGENOM" id="CLU_030805_9_0_9"/>